<dbReference type="InterPro" id="IPR050495">
    <property type="entry name" value="ATG22/LtaA_families"/>
</dbReference>
<evidence type="ECO:0000313" key="8">
    <source>
        <dbReference type="EMBL" id="MBC2607040.1"/>
    </source>
</evidence>
<feature type="transmembrane region" description="Helical" evidence="6">
    <location>
        <begin position="104"/>
        <end position="124"/>
    </location>
</feature>
<dbReference type="PROSITE" id="PS50850">
    <property type="entry name" value="MFS"/>
    <property type="match status" value="1"/>
</dbReference>
<feature type="transmembrane region" description="Helical" evidence="6">
    <location>
        <begin position="249"/>
        <end position="272"/>
    </location>
</feature>
<dbReference type="GO" id="GO:0022857">
    <property type="term" value="F:transmembrane transporter activity"/>
    <property type="evidence" value="ECO:0007669"/>
    <property type="project" value="InterPro"/>
</dbReference>
<feature type="transmembrane region" description="Helical" evidence="6">
    <location>
        <begin position="12"/>
        <end position="37"/>
    </location>
</feature>
<dbReference type="Pfam" id="PF11700">
    <property type="entry name" value="ATG22"/>
    <property type="match status" value="1"/>
</dbReference>
<dbReference type="InterPro" id="IPR020846">
    <property type="entry name" value="MFS_dom"/>
</dbReference>
<dbReference type="EMBL" id="JACHVC010000012">
    <property type="protein sequence ID" value="MBC2607040.1"/>
    <property type="molecule type" value="Genomic_DNA"/>
</dbReference>
<feature type="transmembrane region" description="Helical" evidence="6">
    <location>
        <begin position="185"/>
        <end position="205"/>
    </location>
</feature>
<protein>
    <submittedName>
        <fullName evidence="8">MFS transporter</fullName>
    </submittedName>
</protein>
<feature type="transmembrane region" description="Helical" evidence="6">
    <location>
        <begin position="365"/>
        <end position="384"/>
    </location>
</feature>
<keyword evidence="4 6" id="KW-1133">Transmembrane helix</keyword>
<organism evidence="8 9">
    <name type="scientific">Pelagicoccus albus</name>
    <dbReference type="NCBI Taxonomy" id="415222"/>
    <lineage>
        <taxon>Bacteria</taxon>
        <taxon>Pseudomonadati</taxon>
        <taxon>Verrucomicrobiota</taxon>
        <taxon>Opitutia</taxon>
        <taxon>Puniceicoccales</taxon>
        <taxon>Pelagicoccaceae</taxon>
        <taxon>Pelagicoccus</taxon>
    </lineage>
</organism>
<dbReference type="Gene3D" id="1.20.1250.20">
    <property type="entry name" value="MFS general substrate transporter like domains"/>
    <property type="match status" value="1"/>
</dbReference>
<evidence type="ECO:0000256" key="6">
    <source>
        <dbReference type="SAM" id="Phobius"/>
    </source>
</evidence>
<comment type="caution">
    <text evidence="8">The sequence shown here is derived from an EMBL/GenBank/DDBJ whole genome shotgun (WGS) entry which is preliminary data.</text>
</comment>
<comment type="subcellular location">
    <subcellularLocation>
        <location evidence="1">Endomembrane system</location>
        <topology evidence="1">Multi-pass membrane protein</topology>
    </subcellularLocation>
</comment>
<accession>A0A7X1E8R3</accession>
<reference evidence="8 9" key="1">
    <citation type="submission" date="2020-07" db="EMBL/GenBank/DDBJ databases">
        <authorList>
            <person name="Feng X."/>
        </authorList>
    </citation>
    <scope>NUCLEOTIDE SEQUENCE [LARGE SCALE GENOMIC DNA]</scope>
    <source>
        <strain evidence="8 9">JCM23202</strain>
    </source>
</reference>
<feature type="domain" description="Major facilitator superfamily (MFS) profile" evidence="7">
    <location>
        <begin position="240"/>
        <end position="431"/>
    </location>
</feature>
<feature type="transmembrane region" description="Helical" evidence="6">
    <location>
        <begin position="145"/>
        <end position="165"/>
    </location>
</feature>
<keyword evidence="2" id="KW-0813">Transport</keyword>
<keyword evidence="5 6" id="KW-0472">Membrane</keyword>
<feature type="transmembrane region" description="Helical" evidence="6">
    <location>
        <begin position="81"/>
        <end position="98"/>
    </location>
</feature>
<feature type="transmembrane region" description="Helical" evidence="6">
    <location>
        <begin position="330"/>
        <end position="353"/>
    </location>
</feature>
<dbReference type="PANTHER" id="PTHR23519:SF1">
    <property type="entry name" value="AUTOPHAGY-RELATED PROTEIN 22"/>
    <property type="match status" value="1"/>
</dbReference>
<dbReference type="Proteomes" id="UP000526501">
    <property type="component" value="Unassembled WGS sequence"/>
</dbReference>
<name>A0A7X1E8R3_9BACT</name>
<keyword evidence="3 6" id="KW-0812">Transmembrane</keyword>
<evidence type="ECO:0000313" key="9">
    <source>
        <dbReference type="Proteomes" id="UP000526501"/>
    </source>
</evidence>
<feature type="transmembrane region" description="Helical" evidence="6">
    <location>
        <begin position="278"/>
        <end position="298"/>
    </location>
</feature>
<dbReference type="GO" id="GO:0012505">
    <property type="term" value="C:endomembrane system"/>
    <property type="evidence" value="ECO:0007669"/>
    <property type="project" value="UniProtKB-SubCell"/>
</dbReference>
<keyword evidence="9" id="KW-1185">Reference proteome</keyword>
<evidence type="ECO:0000256" key="3">
    <source>
        <dbReference type="ARBA" id="ARBA00022692"/>
    </source>
</evidence>
<feature type="transmembrane region" description="Helical" evidence="6">
    <location>
        <begin position="49"/>
        <end position="69"/>
    </location>
</feature>
<dbReference type="RefSeq" id="WP_185660904.1">
    <property type="nucleotide sequence ID" value="NZ_CAWPOO010000012.1"/>
</dbReference>
<gene>
    <name evidence="8" type="ORF">H5P27_13380</name>
</gene>
<proteinExistence type="predicted"/>
<dbReference type="AlphaFoldDB" id="A0A7X1E8R3"/>
<dbReference type="SUPFAM" id="SSF103473">
    <property type="entry name" value="MFS general substrate transporter"/>
    <property type="match status" value="1"/>
</dbReference>
<feature type="transmembrane region" description="Helical" evidence="6">
    <location>
        <begin position="396"/>
        <end position="414"/>
    </location>
</feature>
<evidence type="ECO:0000256" key="4">
    <source>
        <dbReference type="ARBA" id="ARBA00022989"/>
    </source>
</evidence>
<evidence type="ECO:0000256" key="5">
    <source>
        <dbReference type="ARBA" id="ARBA00023136"/>
    </source>
</evidence>
<sequence length="431" mass="47069">MSVSYRKRVWSWACFDFANSAFGTLVLTFVFNTYFTLSIAPSESEGTTLWGNTVAIASILIAILSPMLGAAADAFGWKKRFLAISVVLAVLSTAALYLPGKGDVYLALTLFSLSLVATELSIVFNNAFLPEIAKKEEHGKVSGQAFALGYAGGLICLLIALVGFLPEGGDPWFGLSREGGQNVRATNVLVAVWFLVFSIPLLFWVKERRPKRHPEGFLVVARQSFGRMADTFHHLREYRQLFWMLIARLFYNDGLVAIFSFGGIYATVVFGFTFQDLMIFGIALNVCSGVGSLLFSFIEDRIGSRITIVISLVALVGSTSVALFITSKAAFWVCCVVIGLFLGPNQSASRAYLSRLTPEEKANEFFGFFAFSGKATAFLGPLLYGQMVAIYDSQRAGMAVIPALMVVGMIIFLLKTREVSGEESVASLDKE</sequence>
<dbReference type="PANTHER" id="PTHR23519">
    <property type="entry name" value="AUTOPHAGY-RELATED PROTEIN 22"/>
    <property type="match status" value="1"/>
</dbReference>
<evidence type="ECO:0000256" key="1">
    <source>
        <dbReference type="ARBA" id="ARBA00004127"/>
    </source>
</evidence>
<dbReference type="InterPro" id="IPR024671">
    <property type="entry name" value="Atg22-like"/>
</dbReference>
<evidence type="ECO:0000256" key="2">
    <source>
        <dbReference type="ARBA" id="ARBA00022448"/>
    </source>
</evidence>
<evidence type="ECO:0000259" key="7">
    <source>
        <dbReference type="PROSITE" id="PS50850"/>
    </source>
</evidence>
<feature type="transmembrane region" description="Helical" evidence="6">
    <location>
        <begin position="305"/>
        <end position="324"/>
    </location>
</feature>
<dbReference type="InterPro" id="IPR036259">
    <property type="entry name" value="MFS_trans_sf"/>
</dbReference>